<dbReference type="InterPro" id="IPR035919">
    <property type="entry name" value="EAL_sf"/>
</dbReference>
<dbReference type="PROSITE" id="PS50113">
    <property type="entry name" value="PAC"/>
    <property type="match status" value="1"/>
</dbReference>
<dbReference type="Pfam" id="PF00563">
    <property type="entry name" value="EAL"/>
    <property type="match status" value="1"/>
</dbReference>
<evidence type="ECO:0000313" key="7">
    <source>
        <dbReference type="EMBL" id="PSL13255.1"/>
    </source>
</evidence>
<dbReference type="SMART" id="SM00091">
    <property type="entry name" value="PAS"/>
    <property type="match status" value="1"/>
</dbReference>
<dbReference type="InterPro" id="IPR001633">
    <property type="entry name" value="EAL_dom"/>
</dbReference>
<sequence length="837" mass="93480">MNDNSRQQSILRVAAICQPDVISLALDSALAEAIECMAAHKVGAILIEAQGQALGLMTRRRAMRLILEQGADARIHVEALLPILHVSADLDVDELGFEFISQNATHALVFAATGQRLGIVSQSDIINNQGLAHDLFLKSLNETTNFDVLRLPGSCSLRMAVERMYSVNYSAVLVGGDEFGWRIMTDTDVMRLLAQRQCLDTLLAELALPELVAVDGDMSLFNARRYFKENSFRHIGVKDRSGQVIGLASYRDILRSVEMDYIYRLRTLLHDKSHALNQSQHNLRLIERVVSTSREGVLITDAEGHIQSVNPAFTAITGYEPWEALGNNPNMLSSGRHDAQFYTRLWSVLQDEGSWQGEIWNRHKDGSVYPEWLSITAIKDDAGAVTQYAAIFHDLTETKRSEARVRQLSWFDSVTGLANRHLFEDRLQQAYHYSCEQQQLMALVALDLDLFKQVNDRFGHKGGDLLLKQVAERIESTLDGSGTASRPAGDEFYIILSELPDHTALNAYLERLGRVLSMPFWISHDEIRLQVSMGVALAPQDAPSSEALIRAAEVALRHSKESGRNTCCFFSTEQHAATLSRYHIAGLLQQALERNEFSMVYQPQLCVKSGQLVGVEALIRWHNPELGAVSPELFIPVAEDAGMIEAIGNWVLERSVSEAVQWARHDLHMKLSVNFSVRQFQRGEVADRIMTVLQQHAFPADQFVVELTETCFMHSAEATERALIKLREQGVRIAIDDFGTGYSSLSYIRNMSLDVIKIDRSFVSQICASDTGGRLVQAMIDMGHAMDLEVVAEGVESVSDFEVLKQLGCDQAQGYYIARPMSSAALIQWATELSQRL</sequence>
<dbReference type="InterPro" id="IPR052155">
    <property type="entry name" value="Biofilm_reg_signaling"/>
</dbReference>
<dbReference type="PROSITE" id="PS50112">
    <property type="entry name" value="PAS"/>
    <property type="match status" value="1"/>
</dbReference>
<organism evidence="7 8">
    <name type="scientific">Marinobacterium halophilum</name>
    <dbReference type="NCBI Taxonomy" id="267374"/>
    <lineage>
        <taxon>Bacteria</taxon>
        <taxon>Pseudomonadati</taxon>
        <taxon>Pseudomonadota</taxon>
        <taxon>Gammaproteobacteria</taxon>
        <taxon>Oceanospirillales</taxon>
        <taxon>Oceanospirillaceae</taxon>
        <taxon>Marinobacterium</taxon>
    </lineage>
</organism>
<dbReference type="SMART" id="SM00052">
    <property type="entry name" value="EAL"/>
    <property type="match status" value="1"/>
</dbReference>
<dbReference type="SUPFAM" id="SSF141868">
    <property type="entry name" value="EAL domain-like"/>
    <property type="match status" value="1"/>
</dbReference>
<dbReference type="Gene3D" id="3.30.70.270">
    <property type="match status" value="1"/>
</dbReference>
<dbReference type="CDD" id="cd01948">
    <property type="entry name" value="EAL"/>
    <property type="match status" value="1"/>
</dbReference>
<dbReference type="InterPro" id="IPR035965">
    <property type="entry name" value="PAS-like_dom_sf"/>
</dbReference>
<feature type="domain" description="PAS" evidence="2">
    <location>
        <begin position="282"/>
        <end position="328"/>
    </location>
</feature>
<dbReference type="SUPFAM" id="SSF54631">
    <property type="entry name" value="CBS-domain pair"/>
    <property type="match status" value="2"/>
</dbReference>
<dbReference type="InterPro" id="IPR000160">
    <property type="entry name" value="GGDEF_dom"/>
</dbReference>
<dbReference type="SMART" id="SM00116">
    <property type="entry name" value="CBS"/>
    <property type="match status" value="2"/>
</dbReference>
<feature type="domain" description="CBS" evidence="6">
    <location>
        <begin position="207"/>
        <end position="265"/>
    </location>
</feature>
<evidence type="ECO:0000256" key="1">
    <source>
        <dbReference type="PROSITE-ProRule" id="PRU00703"/>
    </source>
</evidence>
<dbReference type="Gene3D" id="3.30.450.20">
    <property type="entry name" value="PAS domain"/>
    <property type="match status" value="1"/>
</dbReference>
<dbReference type="InterPro" id="IPR046342">
    <property type="entry name" value="CBS_dom_sf"/>
</dbReference>
<protein>
    <submittedName>
        <fullName evidence="7">Diguanylate cyclase/phosphodiesterase with PAS/PAC sensor(S)</fullName>
    </submittedName>
</protein>
<dbReference type="EMBL" id="PYGI01000013">
    <property type="protein sequence ID" value="PSL13255.1"/>
    <property type="molecule type" value="Genomic_DNA"/>
</dbReference>
<dbReference type="Pfam" id="PF00571">
    <property type="entry name" value="CBS"/>
    <property type="match status" value="2"/>
</dbReference>
<dbReference type="InterPro" id="IPR000644">
    <property type="entry name" value="CBS_dom"/>
</dbReference>
<feature type="domain" description="EAL" evidence="4">
    <location>
        <begin position="581"/>
        <end position="834"/>
    </location>
</feature>
<feature type="domain" description="GGDEF" evidence="5">
    <location>
        <begin position="439"/>
        <end position="572"/>
    </location>
</feature>
<dbReference type="SMART" id="SM00086">
    <property type="entry name" value="PAC"/>
    <property type="match status" value="1"/>
</dbReference>
<evidence type="ECO:0000259" key="5">
    <source>
        <dbReference type="PROSITE" id="PS50887"/>
    </source>
</evidence>
<dbReference type="Pfam" id="PF13426">
    <property type="entry name" value="PAS_9"/>
    <property type="match status" value="1"/>
</dbReference>
<dbReference type="SMART" id="SM00267">
    <property type="entry name" value="GGDEF"/>
    <property type="match status" value="1"/>
</dbReference>
<evidence type="ECO:0000313" key="8">
    <source>
        <dbReference type="Proteomes" id="UP000242133"/>
    </source>
</evidence>
<dbReference type="RefSeq" id="WP_106592037.1">
    <property type="nucleotide sequence ID" value="NZ_PYGI01000013.1"/>
</dbReference>
<comment type="caution">
    <text evidence="7">The sequence shown here is derived from an EMBL/GenBank/DDBJ whole genome shotgun (WGS) entry which is preliminary data.</text>
</comment>
<dbReference type="Pfam" id="PF00990">
    <property type="entry name" value="GGDEF"/>
    <property type="match status" value="1"/>
</dbReference>
<dbReference type="Gene3D" id="3.10.580.10">
    <property type="entry name" value="CBS-domain"/>
    <property type="match status" value="2"/>
</dbReference>
<reference evidence="7 8" key="1">
    <citation type="submission" date="2018-03" db="EMBL/GenBank/DDBJ databases">
        <title>Genomic Encyclopedia of Archaeal and Bacterial Type Strains, Phase II (KMG-II): from individual species to whole genera.</title>
        <authorList>
            <person name="Goeker M."/>
        </authorList>
    </citation>
    <scope>NUCLEOTIDE SEQUENCE [LARGE SCALE GENOMIC DNA]</scope>
    <source>
        <strain evidence="7 8">DSM 17586</strain>
    </source>
</reference>
<dbReference type="PROSITE" id="PS50887">
    <property type="entry name" value="GGDEF"/>
    <property type="match status" value="1"/>
</dbReference>
<dbReference type="PROSITE" id="PS50883">
    <property type="entry name" value="EAL"/>
    <property type="match status" value="1"/>
</dbReference>
<keyword evidence="1" id="KW-0129">CBS domain</keyword>
<evidence type="ECO:0000259" key="3">
    <source>
        <dbReference type="PROSITE" id="PS50113"/>
    </source>
</evidence>
<dbReference type="InterPro" id="IPR000014">
    <property type="entry name" value="PAS"/>
</dbReference>
<dbReference type="PANTHER" id="PTHR44757:SF2">
    <property type="entry name" value="BIOFILM ARCHITECTURE MAINTENANCE PROTEIN MBAA"/>
    <property type="match status" value="1"/>
</dbReference>
<dbReference type="CDD" id="cd00130">
    <property type="entry name" value="PAS"/>
    <property type="match status" value="1"/>
</dbReference>
<keyword evidence="8" id="KW-1185">Reference proteome</keyword>
<feature type="domain" description="PAC" evidence="3">
    <location>
        <begin position="355"/>
        <end position="407"/>
    </location>
</feature>
<dbReference type="InterPro" id="IPR000700">
    <property type="entry name" value="PAS-assoc_C"/>
</dbReference>
<evidence type="ECO:0000259" key="4">
    <source>
        <dbReference type="PROSITE" id="PS50883"/>
    </source>
</evidence>
<dbReference type="NCBIfam" id="TIGR00229">
    <property type="entry name" value="sensory_box"/>
    <property type="match status" value="1"/>
</dbReference>
<dbReference type="PANTHER" id="PTHR44757">
    <property type="entry name" value="DIGUANYLATE CYCLASE DGCP"/>
    <property type="match status" value="1"/>
</dbReference>
<dbReference type="Proteomes" id="UP000242133">
    <property type="component" value="Unassembled WGS sequence"/>
</dbReference>
<dbReference type="SUPFAM" id="SSF55785">
    <property type="entry name" value="PYP-like sensor domain (PAS domain)"/>
    <property type="match status" value="1"/>
</dbReference>
<dbReference type="Gene3D" id="3.20.20.450">
    <property type="entry name" value="EAL domain"/>
    <property type="match status" value="1"/>
</dbReference>
<dbReference type="InterPro" id="IPR043128">
    <property type="entry name" value="Rev_trsase/Diguanyl_cyclase"/>
</dbReference>
<dbReference type="CDD" id="cd01949">
    <property type="entry name" value="GGDEF"/>
    <property type="match status" value="1"/>
</dbReference>
<proteinExistence type="predicted"/>
<dbReference type="AlphaFoldDB" id="A0A2P8EUZ9"/>
<evidence type="ECO:0000259" key="6">
    <source>
        <dbReference type="PROSITE" id="PS51371"/>
    </source>
</evidence>
<dbReference type="InterPro" id="IPR029787">
    <property type="entry name" value="Nucleotide_cyclase"/>
</dbReference>
<gene>
    <name evidence="7" type="ORF">CLV44_11393</name>
</gene>
<dbReference type="SUPFAM" id="SSF55073">
    <property type="entry name" value="Nucleotide cyclase"/>
    <property type="match status" value="1"/>
</dbReference>
<dbReference type="NCBIfam" id="TIGR00254">
    <property type="entry name" value="GGDEF"/>
    <property type="match status" value="1"/>
</dbReference>
<dbReference type="OrthoDB" id="6168558at2"/>
<name>A0A2P8EUZ9_9GAMM</name>
<dbReference type="InterPro" id="IPR001610">
    <property type="entry name" value="PAC"/>
</dbReference>
<accession>A0A2P8EUZ9</accession>
<dbReference type="PROSITE" id="PS51371">
    <property type="entry name" value="CBS"/>
    <property type="match status" value="1"/>
</dbReference>
<evidence type="ECO:0000259" key="2">
    <source>
        <dbReference type="PROSITE" id="PS50112"/>
    </source>
</evidence>